<dbReference type="VEuPathDB" id="FungiDB:PYU1_G010864"/>
<evidence type="ECO:0000256" key="4">
    <source>
        <dbReference type="SAM" id="MobiDB-lite"/>
    </source>
</evidence>
<dbReference type="EnsemblProtists" id="PYU1_T010887">
    <property type="protein sequence ID" value="PYU1_T010887"/>
    <property type="gene ID" value="PYU1_G010864"/>
</dbReference>
<dbReference type="OMA" id="WEDHYAT"/>
<feature type="repeat" description="ANK" evidence="3">
    <location>
        <begin position="374"/>
        <end position="406"/>
    </location>
</feature>
<dbReference type="Proteomes" id="UP000019132">
    <property type="component" value="Unassembled WGS sequence"/>
</dbReference>
<dbReference type="PANTHER" id="PTHR24198:SF165">
    <property type="entry name" value="ANKYRIN REPEAT-CONTAINING PROTEIN-RELATED"/>
    <property type="match status" value="1"/>
</dbReference>
<feature type="repeat" description="ANK" evidence="3">
    <location>
        <begin position="474"/>
        <end position="506"/>
    </location>
</feature>
<dbReference type="PROSITE" id="PS50088">
    <property type="entry name" value="ANK_REPEAT"/>
    <property type="match status" value="5"/>
</dbReference>
<dbReference type="InParanoid" id="K3X0Y8"/>
<dbReference type="PROSITE" id="PS50297">
    <property type="entry name" value="ANK_REP_REGION"/>
    <property type="match status" value="5"/>
</dbReference>
<dbReference type="AlphaFoldDB" id="K3X0Y8"/>
<dbReference type="Pfam" id="PF12796">
    <property type="entry name" value="Ank_2"/>
    <property type="match status" value="4"/>
</dbReference>
<feature type="compositionally biased region" description="Basic and acidic residues" evidence="4">
    <location>
        <begin position="591"/>
        <end position="600"/>
    </location>
</feature>
<dbReference type="STRING" id="431595.K3X0Y8"/>
<dbReference type="InterPro" id="IPR036770">
    <property type="entry name" value="Ankyrin_rpt-contain_sf"/>
</dbReference>
<reference evidence="6" key="2">
    <citation type="submission" date="2010-04" db="EMBL/GenBank/DDBJ databases">
        <authorList>
            <person name="Buell R."/>
            <person name="Hamilton J."/>
            <person name="Hostetler J."/>
        </authorList>
    </citation>
    <scope>NUCLEOTIDE SEQUENCE [LARGE SCALE GENOMIC DNA]</scope>
    <source>
        <strain evidence="6">DAOM:BR144</strain>
    </source>
</reference>
<feature type="region of interest" description="Disordered" evidence="4">
    <location>
        <begin position="582"/>
        <end position="606"/>
    </location>
</feature>
<feature type="region of interest" description="Disordered" evidence="4">
    <location>
        <begin position="781"/>
        <end position="804"/>
    </location>
</feature>
<name>K3X0Y8_GLOUD</name>
<reference evidence="5" key="3">
    <citation type="submission" date="2015-02" db="UniProtKB">
        <authorList>
            <consortium name="EnsemblProtists"/>
        </authorList>
    </citation>
    <scope>IDENTIFICATION</scope>
    <source>
        <strain evidence="5">DAOM BR144</strain>
    </source>
</reference>
<evidence type="ECO:0000256" key="1">
    <source>
        <dbReference type="ARBA" id="ARBA00022737"/>
    </source>
</evidence>
<reference evidence="6" key="1">
    <citation type="journal article" date="2010" name="Genome Biol.">
        <title>Genome sequence of the necrotrophic plant pathogen Pythium ultimum reveals original pathogenicity mechanisms and effector repertoire.</title>
        <authorList>
            <person name="Levesque C.A."/>
            <person name="Brouwer H."/>
            <person name="Cano L."/>
            <person name="Hamilton J.P."/>
            <person name="Holt C."/>
            <person name="Huitema E."/>
            <person name="Raffaele S."/>
            <person name="Robideau G.P."/>
            <person name="Thines M."/>
            <person name="Win J."/>
            <person name="Zerillo M.M."/>
            <person name="Beakes G.W."/>
            <person name="Boore J.L."/>
            <person name="Busam D."/>
            <person name="Dumas B."/>
            <person name="Ferriera S."/>
            <person name="Fuerstenberg S.I."/>
            <person name="Gachon C.M."/>
            <person name="Gaulin E."/>
            <person name="Govers F."/>
            <person name="Grenville-Briggs L."/>
            <person name="Horner N."/>
            <person name="Hostetler J."/>
            <person name="Jiang R.H."/>
            <person name="Johnson J."/>
            <person name="Krajaejun T."/>
            <person name="Lin H."/>
            <person name="Meijer H.J."/>
            <person name="Moore B."/>
            <person name="Morris P."/>
            <person name="Phuntmart V."/>
            <person name="Puiu D."/>
            <person name="Shetty J."/>
            <person name="Stajich J.E."/>
            <person name="Tripathy S."/>
            <person name="Wawra S."/>
            <person name="van West P."/>
            <person name="Whitty B.R."/>
            <person name="Coutinho P.M."/>
            <person name="Henrissat B."/>
            <person name="Martin F."/>
            <person name="Thomas P.D."/>
            <person name="Tyler B.M."/>
            <person name="De Vries R.P."/>
            <person name="Kamoun S."/>
            <person name="Yandell M."/>
            <person name="Tisserat N."/>
            <person name="Buell C.R."/>
        </authorList>
    </citation>
    <scope>NUCLEOTIDE SEQUENCE</scope>
    <source>
        <strain evidence="6">DAOM:BR144</strain>
    </source>
</reference>
<evidence type="ECO:0000256" key="2">
    <source>
        <dbReference type="ARBA" id="ARBA00023043"/>
    </source>
</evidence>
<evidence type="ECO:0000313" key="5">
    <source>
        <dbReference type="EnsemblProtists" id="PYU1_T010887"/>
    </source>
</evidence>
<dbReference type="eggNOG" id="KOG4177">
    <property type="taxonomic scope" value="Eukaryota"/>
</dbReference>
<feature type="region of interest" description="Disordered" evidence="4">
    <location>
        <begin position="628"/>
        <end position="649"/>
    </location>
</feature>
<evidence type="ECO:0000313" key="6">
    <source>
        <dbReference type="Proteomes" id="UP000019132"/>
    </source>
</evidence>
<dbReference type="SMART" id="SM00248">
    <property type="entry name" value="ANK"/>
    <property type="match status" value="9"/>
</dbReference>
<organism evidence="5 6">
    <name type="scientific">Globisporangium ultimum (strain ATCC 200006 / CBS 805.95 / DAOM BR144)</name>
    <name type="common">Pythium ultimum</name>
    <dbReference type="NCBI Taxonomy" id="431595"/>
    <lineage>
        <taxon>Eukaryota</taxon>
        <taxon>Sar</taxon>
        <taxon>Stramenopiles</taxon>
        <taxon>Oomycota</taxon>
        <taxon>Peronosporomycetes</taxon>
        <taxon>Pythiales</taxon>
        <taxon>Pythiaceae</taxon>
        <taxon>Globisporangium</taxon>
    </lineage>
</organism>
<feature type="repeat" description="ANK" evidence="3">
    <location>
        <begin position="263"/>
        <end position="287"/>
    </location>
</feature>
<keyword evidence="2 3" id="KW-0040">ANK repeat</keyword>
<feature type="region of interest" description="Disordered" evidence="4">
    <location>
        <begin position="1"/>
        <end position="22"/>
    </location>
</feature>
<dbReference type="EMBL" id="GL376590">
    <property type="status" value="NOT_ANNOTATED_CDS"/>
    <property type="molecule type" value="Genomic_DNA"/>
</dbReference>
<proteinExistence type="predicted"/>
<feature type="compositionally biased region" description="Polar residues" evidence="4">
    <location>
        <begin position="628"/>
        <end position="647"/>
    </location>
</feature>
<protein>
    <submittedName>
        <fullName evidence="5">Uncharacterized protein</fullName>
    </submittedName>
</protein>
<dbReference type="SUPFAM" id="SSF48403">
    <property type="entry name" value="Ankyrin repeat"/>
    <property type="match status" value="1"/>
</dbReference>
<feature type="repeat" description="ANK" evidence="3">
    <location>
        <begin position="407"/>
        <end position="439"/>
    </location>
</feature>
<feature type="compositionally biased region" description="Basic and acidic residues" evidence="4">
    <location>
        <begin position="1"/>
        <end position="10"/>
    </location>
</feature>
<accession>K3X0Y8</accession>
<dbReference type="InterPro" id="IPR002110">
    <property type="entry name" value="Ankyrin_rpt"/>
</dbReference>
<evidence type="ECO:0000256" key="3">
    <source>
        <dbReference type="PROSITE-ProRule" id="PRU00023"/>
    </source>
</evidence>
<dbReference type="HOGENOM" id="CLU_425545_0_0_1"/>
<dbReference type="Gene3D" id="1.25.40.20">
    <property type="entry name" value="Ankyrin repeat-containing domain"/>
    <property type="match status" value="4"/>
</dbReference>
<sequence>MATLEERLDRMQTAPQTRKRGQIPMEEVRLAQQYQKQFVHISIPFDTNTIMDCSESLAQMRSAKREARELREMMWEDHLTATVAGTQKQQAAADAKRLAQQTAMLTQLKTDTDKWLMAIELRLHTFLNAILGAYDTECRAAFFTRINPATGHTPLHRACKTHDKELVELLVALGADLTVKDDAGKTIFHLLAEHNQTELFTTLLLHLTDATEYIIMELDHSGRSLLHVAAANGSDAMLTLLLAQCRFAAQLQALVNLQTTNSDHDTALHLAAKQGHTACVRVLLEQGGVNASLCNGRGANALHLALLQTFNIDALVGVFLDKCSREGDNAIFHSLDGQTGRNCLHTAILKNFQVVSLALVRGKRVQLNIATRDGGWSPLHLAVITEAADIVKELLAAESMLDMVDNDGQTPLLQACLGGNLDLVRLLLHAGANPAHQNKQAHSALHYLAAFCRDRQLLMDLIARGADVNAKSLKLNTPLHFAAMNGNDVAAHVLLAHGASASAINEDKRSVVYLAKKWRHRVVEELVKPPEETTAGGGADPHGLRIASANANVKHPPSSSSSMPGRSAFAHQLQGMLHSKPKTPLLTTRSENSDLDSHYDFDEDDEDILPPSTPWPVEMPSTIQSDETLCTAPSNSNNNKNTQSATAPSRCKSFSELREKFMQLAMTPHSNRTTLSPVETLTPAKKHQMDALIASTDVLHELPSRMHMTRFTRKFLAIPVQIPWEMTVPVPAVTATQALDTPSPIVGTAPLLQRKLKPCIRTNIGLFRDHLAHAQQLNWPQHAHHRASRTSSLKYQAPPPKISW</sequence>
<keyword evidence="1" id="KW-0677">Repeat</keyword>
<feature type="repeat" description="ANK" evidence="3">
    <location>
        <begin position="150"/>
        <end position="182"/>
    </location>
</feature>
<keyword evidence="6" id="KW-1185">Reference proteome</keyword>
<dbReference type="PANTHER" id="PTHR24198">
    <property type="entry name" value="ANKYRIN REPEAT AND PROTEIN KINASE DOMAIN-CONTAINING PROTEIN"/>
    <property type="match status" value="1"/>
</dbReference>